<proteinExistence type="predicted"/>
<protein>
    <submittedName>
        <fullName evidence="1">Uncharacterized protein</fullName>
    </submittedName>
</protein>
<evidence type="ECO:0000313" key="1">
    <source>
        <dbReference type="EMBL" id="MBB5691750.1"/>
    </source>
</evidence>
<dbReference type="AlphaFoldDB" id="A0A840XX26"/>
<reference evidence="1 2" key="1">
    <citation type="submission" date="2020-08" db="EMBL/GenBank/DDBJ databases">
        <title>Genomic Encyclopedia of Type Strains, Phase IV (KMG-IV): sequencing the most valuable type-strain genomes for metagenomic binning, comparative biology and taxonomic classification.</title>
        <authorList>
            <person name="Goeker M."/>
        </authorList>
    </citation>
    <scope>NUCLEOTIDE SEQUENCE [LARGE SCALE GENOMIC DNA]</scope>
    <source>
        <strain evidence="1 2">DSM 25895</strain>
    </source>
</reference>
<accession>A0A840XX26</accession>
<gene>
    <name evidence="1" type="ORF">FHS88_003911</name>
</gene>
<sequence>METSWDLPSLALGATANVDVTVPGARRGDFADASLDTSSIAFVLDCHVWSNNSVRVTARNVSASTVDLAAAPLAVRVVKRRMP</sequence>
<evidence type="ECO:0000313" key="2">
    <source>
        <dbReference type="Proteomes" id="UP000562254"/>
    </source>
</evidence>
<dbReference type="RefSeq" id="WP_246420369.1">
    <property type="nucleotide sequence ID" value="NZ_JAAEDJ010000022.1"/>
</dbReference>
<dbReference type="Proteomes" id="UP000562254">
    <property type="component" value="Unassembled WGS sequence"/>
</dbReference>
<dbReference type="EMBL" id="JACIJE010000016">
    <property type="protein sequence ID" value="MBB5691750.1"/>
    <property type="molecule type" value="Genomic_DNA"/>
</dbReference>
<keyword evidence="2" id="KW-1185">Reference proteome</keyword>
<name>A0A840XX26_9PROT</name>
<organism evidence="1 2">
    <name type="scientific">Neoroseomonas alkaliterrae</name>
    <dbReference type="NCBI Taxonomy" id="1452450"/>
    <lineage>
        <taxon>Bacteria</taxon>
        <taxon>Pseudomonadati</taxon>
        <taxon>Pseudomonadota</taxon>
        <taxon>Alphaproteobacteria</taxon>
        <taxon>Acetobacterales</taxon>
        <taxon>Acetobacteraceae</taxon>
        <taxon>Neoroseomonas</taxon>
    </lineage>
</organism>
<comment type="caution">
    <text evidence="1">The sequence shown here is derived from an EMBL/GenBank/DDBJ whole genome shotgun (WGS) entry which is preliminary data.</text>
</comment>